<dbReference type="AlphaFoldDB" id="A0A8J7SMF2"/>
<gene>
    <name evidence="1" type="ORF">KAJ83_10090</name>
</gene>
<dbReference type="Pfam" id="PF07310">
    <property type="entry name" value="PAS_5"/>
    <property type="match status" value="1"/>
</dbReference>
<evidence type="ECO:0000313" key="2">
    <source>
        <dbReference type="Proteomes" id="UP000672602"/>
    </source>
</evidence>
<dbReference type="InterPro" id="IPR009922">
    <property type="entry name" value="DUF1457"/>
</dbReference>
<organism evidence="1 2">
    <name type="scientific">Marivibrio halodurans</name>
    <dbReference type="NCBI Taxonomy" id="2039722"/>
    <lineage>
        <taxon>Bacteria</taxon>
        <taxon>Pseudomonadati</taxon>
        <taxon>Pseudomonadota</taxon>
        <taxon>Alphaproteobacteria</taxon>
        <taxon>Rhodospirillales</taxon>
        <taxon>Rhodospirillaceae</taxon>
        <taxon>Marivibrio</taxon>
    </lineage>
</organism>
<dbReference type="EMBL" id="JAGMWN010000004">
    <property type="protein sequence ID" value="MBP5857358.1"/>
    <property type="molecule type" value="Genomic_DNA"/>
</dbReference>
<accession>A0A8J7SMF2</accession>
<comment type="caution">
    <text evidence="1">The sequence shown here is derived from an EMBL/GenBank/DDBJ whole genome shotgun (WGS) entry which is preliminary data.</text>
</comment>
<reference evidence="1" key="1">
    <citation type="submission" date="2021-04" db="EMBL/GenBank/DDBJ databases">
        <authorList>
            <person name="Zhang D.-C."/>
        </authorList>
    </citation>
    <scope>NUCLEOTIDE SEQUENCE</scope>
    <source>
        <strain evidence="1">CGMCC 1.15697</strain>
    </source>
</reference>
<sequence>MNGHPGKPGSLSKALFPTVDKPLDIECVADYPILAETYAAWLNLCDPDPPDTIDPVLIPPRALSHMMLVDLDFEQKDATVRLAGTTACDLYGREMRGISVHDFFDEEDGPLVLASLFSAACEGRPTLAKRSHISIAGLPWSYTRLILPYHKRAGRCEKIAKVVEPETLTRITGKS</sequence>
<keyword evidence="2" id="KW-1185">Reference proteome</keyword>
<name>A0A8J7SMF2_9PROT</name>
<dbReference type="RefSeq" id="WP_210681944.1">
    <property type="nucleotide sequence ID" value="NZ_JAGMWN010000004.1"/>
</dbReference>
<protein>
    <submittedName>
        <fullName evidence="1">PAS domain-containing protein</fullName>
    </submittedName>
</protein>
<evidence type="ECO:0000313" key="1">
    <source>
        <dbReference type="EMBL" id="MBP5857358.1"/>
    </source>
</evidence>
<dbReference type="Proteomes" id="UP000672602">
    <property type="component" value="Unassembled WGS sequence"/>
</dbReference>
<proteinExistence type="predicted"/>